<evidence type="ECO:0008006" key="3">
    <source>
        <dbReference type="Google" id="ProtNLM"/>
    </source>
</evidence>
<protein>
    <recommendedName>
        <fullName evidence="3">SPRY domain-containing protein</fullName>
    </recommendedName>
</protein>
<dbReference type="InterPro" id="IPR016024">
    <property type="entry name" value="ARM-type_fold"/>
</dbReference>
<name>A0A5J4WUA1_9EUKA</name>
<proteinExistence type="predicted"/>
<dbReference type="AlphaFoldDB" id="A0A5J4WUA1"/>
<organism evidence="1 2">
    <name type="scientific">Streblomastix strix</name>
    <dbReference type="NCBI Taxonomy" id="222440"/>
    <lineage>
        <taxon>Eukaryota</taxon>
        <taxon>Metamonada</taxon>
        <taxon>Preaxostyla</taxon>
        <taxon>Oxymonadida</taxon>
        <taxon>Streblomastigidae</taxon>
        <taxon>Streblomastix</taxon>
    </lineage>
</organism>
<reference evidence="1 2" key="1">
    <citation type="submission" date="2019-03" db="EMBL/GenBank/DDBJ databases">
        <title>Single cell metagenomics reveals metabolic interactions within the superorganism composed of flagellate Streblomastix strix and complex community of Bacteroidetes bacteria on its surface.</title>
        <authorList>
            <person name="Treitli S.C."/>
            <person name="Kolisko M."/>
            <person name="Husnik F."/>
            <person name="Keeling P."/>
            <person name="Hampl V."/>
        </authorList>
    </citation>
    <scope>NUCLEOTIDE SEQUENCE [LARGE SCALE GENOMIC DNA]</scope>
    <source>
        <strain evidence="1">ST1C</strain>
    </source>
</reference>
<gene>
    <name evidence="1" type="ORF">EZS28_005994</name>
</gene>
<evidence type="ECO:0000313" key="2">
    <source>
        <dbReference type="Proteomes" id="UP000324800"/>
    </source>
</evidence>
<sequence length="478" mass="53892">MEKSTYHPNLTEQSVSITGSDVETIIPRLIQDLEYNNTNLHAPALRQLLDIILDNCENKELSSKYKLMPLLNKFVGNVENNEEFVLSTTISHVIGVRNGSDDKNILAGVVTESIIPTIFSPDEKSSNSGSKALFDLIEENEIIRNSLMTTGFIQKVQQAFTNKQQSSSSSQIESTTPYHVKSELLDIINKLVTIQYLEKSNKVKDEESETLQTENIKLIKEIEKIKVEYPQVIPHEYNIMNGLTGVGQDILMDIISEMRNILDAVQFVGVNKKTLNLKNHSRFLKIVSTLDLQIEIHNSDLTDFELSDVDGTMKRISKKQTKYNTVSLIQVLEDGIWSFEAEFNNTSDLTGCFGIVRDTYIIPASTNPFVNPHGQHIAFMSGNGWYPQGNVFYKGTQTAGNSPFSINQIIKMEYDSYQSTLIFFVDGKQQPVYISGIKDKVRFIVHMYWAGSSCLIRSLNKLEAPTSGYVASEQAVQW</sequence>
<dbReference type="InterPro" id="IPR043136">
    <property type="entry name" value="B30.2/SPRY_sf"/>
</dbReference>
<dbReference type="Gene3D" id="2.60.120.920">
    <property type="match status" value="1"/>
</dbReference>
<dbReference type="OrthoDB" id="195736at2759"/>
<comment type="caution">
    <text evidence="1">The sequence shown here is derived from an EMBL/GenBank/DDBJ whole genome shotgun (WGS) entry which is preliminary data.</text>
</comment>
<dbReference type="Proteomes" id="UP000324800">
    <property type="component" value="Unassembled WGS sequence"/>
</dbReference>
<accession>A0A5J4WUA1</accession>
<evidence type="ECO:0000313" key="1">
    <source>
        <dbReference type="EMBL" id="KAA6398481.1"/>
    </source>
</evidence>
<dbReference type="SUPFAM" id="SSF48371">
    <property type="entry name" value="ARM repeat"/>
    <property type="match status" value="1"/>
</dbReference>
<dbReference type="EMBL" id="SNRW01000947">
    <property type="protein sequence ID" value="KAA6398481.1"/>
    <property type="molecule type" value="Genomic_DNA"/>
</dbReference>